<evidence type="ECO:0000256" key="10">
    <source>
        <dbReference type="ARBA" id="ARBA00022837"/>
    </source>
</evidence>
<feature type="transmembrane region" description="Helical" evidence="18">
    <location>
        <begin position="895"/>
        <end position="918"/>
    </location>
</feature>
<evidence type="ECO:0000256" key="8">
    <source>
        <dbReference type="ARBA" id="ARBA00022723"/>
    </source>
</evidence>
<keyword evidence="5" id="KW-1003">Cell membrane</keyword>
<name>A0A4R1Q267_9FIRM</name>
<evidence type="ECO:0000259" key="19">
    <source>
        <dbReference type="SMART" id="SM00831"/>
    </source>
</evidence>
<organism evidence="20 21">
    <name type="scientific">Anaerospora hongkongensis</name>
    <dbReference type="NCBI Taxonomy" id="244830"/>
    <lineage>
        <taxon>Bacteria</taxon>
        <taxon>Bacillati</taxon>
        <taxon>Bacillota</taxon>
        <taxon>Negativicutes</taxon>
        <taxon>Selenomonadales</taxon>
        <taxon>Sporomusaceae</taxon>
        <taxon>Anaerospora</taxon>
    </lineage>
</organism>
<dbReference type="InterPro" id="IPR008250">
    <property type="entry name" value="ATPase_P-typ_transduc_dom_A_sf"/>
</dbReference>
<dbReference type="InterPro" id="IPR001757">
    <property type="entry name" value="P_typ_ATPase"/>
</dbReference>
<evidence type="ECO:0000256" key="3">
    <source>
        <dbReference type="ARBA" id="ARBA00012790"/>
    </source>
</evidence>
<keyword evidence="12" id="KW-0460">Magnesium</keyword>
<dbReference type="SUPFAM" id="SSF81665">
    <property type="entry name" value="Calcium ATPase, transmembrane domain M"/>
    <property type="match status" value="1"/>
</dbReference>
<dbReference type="Gene3D" id="1.20.1110.10">
    <property type="entry name" value="Calcium-transporting ATPase, transmembrane domain"/>
    <property type="match status" value="1"/>
</dbReference>
<dbReference type="FunFam" id="2.70.150.10:FF:000016">
    <property type="entry name" value="Calcium-transporting P-type ATPase putative"/>
    <property type="match status" value="1"/>
</dbReference>
<dbReference type="EC" id="7.2.2.10" evidence="3"/>
<dbReference type="SUPFAM" id="SSF81660">
    <property type="entry name" value="Metal cation-transporting ATPase, ATP-binding domain N"/>
    <property type="match status" value="1"/>
</dbReference>
<dbReference type="InterPro" id="IPR023298">
    <property type="entry name" value="ATPase_P-typ_TM_dom_sf"/>
</dbReference>
<dbReference type="CDD" id="cd02089">
    <property type="entry name" value="P-type_ATPase_Ca_prok"/>
    <property type="match status" value="1"/>
</dbReference>
<evidence type="ECO:0000256" key="17">
    <source>
        <dbReference type="ARBA" id="ARBA00048694"/>
    </source>
</evidence>
<keyword evidence="13" id="KW-1278">Translocase</keyword>
<keyword evidence="15" id="KW-0406">Ion transport</keyword>
<protein>
    <recommendedName>
        <fullName evidence="3">P-type Ca(2+) transporter</fullName>
        <ecNumber evidence="3">7.2.2.10</ecNumber>
    </recommendedName>
</protein>
<dbReference type="Proteomes" id="UP000295063">
    <property type="component" value="Unassembled WGS sequence"/>
</dbReference>
<evidence type="ECO:0000256" key="11">
    <source>
        <dbReference type="ARBA" id="ARBA00022840"/>
    </source>
</evidence>
<evidence type="ECO:0000313" key="21">
    <source>
        <dbReference type="Proteomes" id="UP000295063"/>
    </source>
</evidence>
<evidence type="ECO:0000313" key="20">
    <source>
        <dbReference type="EMBL" id="TCL39907.1"/>
    </source>
</evidence>
<comment type="subcellular location">
    <subcellularLocation>
        <location evidence="1">Cell membrane</location>
        <topology evidence="1">Multi-pass membrane protein</topology>
    </subcellularLocation>
</comment>
<evidence type="ECO:0000256" key="12">
    <source>
        <dbReference type="ARBA" id="ARBA00022842"/>
    </source>
</evidence>
<feature type="transmembrane region" description="Helical" evidence="18">
    <location>
        <begin position="259"/>
        <end position="277"/>
    </location>
</feature>
<dbReference type="SMART" id="SM00831">
    <property type="entry name" value="Cation_ATPase_N"/>
    <property type="match status" value="1"/>
</dbReference>
<dbReference type="InterPro" id="IPR036412">
    <property type="entry name" value="HAD-like_sf"/>
</dbReference>
<dbReference type="NCBIfam" id="TIGR01494">
    <property type="entry name" value="ATPase_P-type"/>
    <property type="match status" value="3"/>
</dbReference>
<dbReference type="EMBL" id="SLUI01000001">
    <property type="protein sequence ID" value="TCL39907.1"/>
    <property type="molecule type" value="Genomic_DNA"/>
</dbReference>
<dbReference type="AlphaFoldDB" id="A0A4R1Q267"/>
<dbReference type="GO" id="GO:0005388">
    <property type="term" value="F:P-type calcium transporter activity"/>
    <property type="evidence" value="ECO:0007669"/>
    <property type="project" value="UniProtKB-EC"/>
</dbReference>
<evidence type="ECO:0000256" key="18">
    <source>
        <dbReference type="SAM" id="Phobius"/>
    </source>
</evidence>
<dbReference type="InterPro" id="IPR004014">
    <property type="entry name" value="ATPase_P-typ_cation-transptr_N"/>
</dbReference>
<dbReference type="GO" id="GO:0016887">
    <property type="term" value="F:ATP hydrolysis activity"/>
    <property type="evidence" value="ECO:0007669"/>
    <property type="project" value="InterPro"/>
</dbReference>
<evidence type="ECO:0000256" key="13">
    <source>
        <dbReference type="ARBA" id="ARBA00022967"/>
    </source>
</evidence>
<gene>
    <name evidence="20" type="ORF">EV210_101104</name>
</gene>
<dbReference type="GO" id="GO:0046872">
    <property type="term" value="F:metal ion binding"/>
    <property type="evidence" value="ECO:0007669"/>
    <property type="project" value="UniProtKB-KW"/>
</dbReference>
<dbReference type="SFLD" id="SFLDS00003">
    <property type="entry name" value="Haloacid_Dehalogenase"/>
    <property type="match status" value="1"/>
</dbReference>
<keyword evidence="9" id="KW-0547">Nucleotide-binding</keyword>
<keyword evidence="4" id="KW-0813">Transport</keyword>
<dbReference type="Pfam" id="PF13246">
    <property type="entry name" value="Cation_ATPase"/>
    <property type="match status" value="1"/>
</dbReference>
<accession>A0A4R1Q267</accession>
<evidence type="ECO:0000256" key="14">
    <source>
        <dbReference type="ARBA" id="ARBA00022989"/>
    </source>
</evidence>
<dbReference type="InterPro" id="IPR059000">
    <property type="entry name" value="ATPase_P-type_domA"/>
</dbReference>
<sequence>MDRETQVSEVLGVNMEKWYARSADDALVFWETHPNEGLSNKEAAVRLEKFGFNELEEKQKTVWWKRFLAQFQDFMVLVLLGATLISAFLGEYVDAVTILAIVLINAVLGFIQEYRAEQSMEALKKLAAPTARVVRNGTVQHIPARELVPGDILSLEAGDKLAADGRLVSTHSLEIEEAALTGESLPVRKESDKQFQEDSPLGDRKNMVFSGTSVTRGRGLAVVCATGMATEVGHIAKMIQSSETEETPLQRRLEQLGRLLVWGCLGICLVVVITGLIKGEPILLMLMAGISLAVAAIPEGLPAIVTVALALGVQRMIKRNAIVRKLPAVETLGCTTVICSDKTGTLTQNVMTVRSIYSGNSLFDVTGAGYEIKGQFLLNQKDVDSKKDKCLQKTLMIGALCNNSVLKQNNVSITGIWRRLTGGGNNGMSVEGDPTEGALIVAAAKAGIWKSDLEKNENRIAEIPFESERRRMSILYHGPEGDILYTKGAPDTILDLCRYQYTSRGETPLTPDGAAAIAAASDQMASQALRVLAVAYRRVAKAEAAQISEEVERELVFAGLVGMIDPPREEVKTAIMTCRQAGIKAVMITGDHKNTAIAIARELTIYKDESNKSLTGKELDALDDSQLARIVNEVTVYARVSPAHKLRIVRALKRNGHIVAMTGDGVNDAPAIKEADIGVSMGITGTDVTKEASSMILMDDNFATIVAAVEEGRGIYENIRKFIRYLLACNIGEVLTMFIAAVAGMPLPLIPVQILWVNLVTDGLPAMALGIDPRERDIMNRPPRHPGESVFSRGLSRKIISRGTQIGLSTVAVFAFGYYIQNDIALARTMAFCTLVFSQMFHVFDCRSEMMTIFEVGLFSNKFLVAAVTCSTIMQIAVVYTPFLSGIFETVPMSLYDWAIVLTVSGWTFILGAIKHFVFRRRSVVRRAAIGYNK</sequence>
<dbReference type="InterPro" id="IPR005782">
    <property type="entry name" value="P-type_ATPase_IIA"/>
</dbReference>
<evidence type="ECO:0000256" key="16">
    <source>
        <dbReference type="ARBA" id="ARBA00023136"/>
    </source>
</evidence>
<reference evidence="20 21" key="1">
    <citation type="submission" date="2019-03" db="EMBL/GenBank/DDBJ databases">
        <title>Genomic Encyclopedia of Type Strains, Phase IV (KMG-IV): sequencing the most valuable type-strain genomes for metagenomic binning, comparative biology and taxonomic classification.</title>
        <authorList>
            <person name="Goeker M."/>
        </authorList>
    </citation>
    <scope>NUCLEOTIDE SEQUENCE [LARGE SCALE GENOMIC DNA]</scope>
    <source>
        <strain evidence="20 21">DSM 15969</strain>
    </source>
</reference>
<keyword evidence="10" id="KW-0106">Calcium</keyword>
<keyword evidence="7 18" id="KW-0812">Transmembrane</keyword>
<dbReference type="GO" id="GO:0140352">
    <property type="term" value="P:export from cell"/>
    <property type="evidence" value="ECO:0007669"/>
    <property type="project" value="UniProtKB-ARBA"/>
</dbReference>
<dbReference type="NCBIfam" id="TIGR01522">
    <property type="entry name" value="ATPase-IIA2_Ca"/>
    <property type="match status" value="1"/>
</dbReference>
<dbReference type="InterPro" id="IPR044492">
    <property type="entry name" value="P_typ_ATPase_HD_dom"/>
</dbReference>
<evidence type="ECO:0000256" key="9">
    <source>
        <dbReference type="ARBA" id="ARBA00022741"/>
    </source>
</evidence>
<dbReference type="PRINTS" id="PR00119">
    <property type="entry name" value="CATATPASE"/>
</dbReference>
<evidence type="ECO:0000256" key="5">
    <source>
        <dbReference type="ARBA" id="ARBA00022475"/>
    </source>
</evidence>
<feature type="transmembrane region" description="Helical" evidence="18">
    <location>
        <begin position="67"/>
        <end position="89"/>
    </location>
</feature>
<evidence type="ECO:0000256" key="2">
    <source>
        <dbReference type="ARBA" id="ARBA00005675"/>
    </source>
</evidence>
<dbReference type="FunFam" id="3.40.50.1000:FF:000028">
    <property type="entry name" value="Calcium-transporting P-type ATPase, putative"/>
    <property type="match status" value="1"/>
</dbReference>
<feature type="transmembrane region" description="Helical" evidence="18">
    <location>
        <begin position="283"/>
        <end position="311"/>
    </location>
</feature>
<dbReference type="Gene3D" id="3.40.1110.10">
    <property type="entry name" value="Calcium-transporting ATPase, cytoplasmic domain N"/>
    <property type="match status" value="1"/>
</dbReference>
<feature type="transmembrane region" description="Helical" evidence="18">
    <location>
        <begin position="799"/>
        <end position="820"/>
    </location>
</feature>
<dbReference type="PRINTS" id="PR00120">
    <property type="entry name" value="HATPASE"/>
</dbReference>
<dbReference type="Pfam" id="PF00122">
    <property type="entry name" value="E1-E2_ATPase"/>
    <property type="match status" value="1"/>
</dbReference>
<keyword evidence="11" id="KW-0067">ATP-binding</keyword>
<dbReference type="RefSeq" id="WP_243650377.1">
    <property type="nucleotide sequence ID" value="NZ_DAMAKO010000002.1"/>
</dbReference>
<dbReference type="SFLD" id="SFLDF00027">
    <property type="entry name" value="p-type_atpase"/>
    <property type="match status" value="1"/>
</dbReference>
<dbReference type="InterPro" id="IPR018303">
    <property type="entry name" value="ATPase_P-typ_P_site"/>
</dbReference>
<dbReference type="Pfam" id="PF00689">
    <property type="entry name" value="Cation_ATPase_C"/>
    <property type="match status" value="1"/>
</dbReference>
<feature type="transmembrane region" description="Helical" evidence="18">
    <location>
        <begin position="95"/>
        <end position="111"/>
    </location>
</feature>
<evidence type="ECO:0000256" key="4">
    <source>
        <dbReference type="ARBA" id="ARBA00022448"/>
    </source>
</evidence>
<keyword evidence="16 18" id="KW-0472">Membrane</keyword>
<dbReference type="InterPro" id="IPR006068">
    <property type="entry name" value="ATPase_P-typ_cation-transptr_C"/>
</dbReference>
<dbReference type="FunFam" id="3.40.50.1000:FF:000001">
    <property type="entry name" value="Phospholipid-transporting ATPase IC"/>
    <property type="match status" value="1"/>
</dbReference>
<dbReference type="NCBIfam" id="TIGR01116">
    <property type="entry name" value="ATPase-IIA1_Ca"/>
    <property type="match status" value="1"/>
</dbReference>
<evidence type="ECO:0000256" key="6">
    <source>
        <dbReference type="ARBA" id="ARBA00022568"/>
    </source>
</evidence>
<dbReference type="GO" id="GO:0005524">
    <property type="term" value="F:ATP binding"/>
    <property type="evidence" value="ECO:0007669"/>
    <property type="project" value="UniProtKB-KW"/>
</dbReference>
<dbReference type="FunFam" id="1.20.1110.10:FF:000065">
    <property type="entry name" value="Sarcoplasmic/endoplasmic reticulum calcium ATPase 1"/>
    <property type="match status" value="1"/>
</dbReference>
<comment type="catalytic activity">
    <reaction evidence="17">
        <text>Ca(2+)(in) + ATP + H2O = Ca(2+)(out) + ADP + phosphate + H(+)</text>
        <dbReference type="Rhea" id="RHEA:18105"/>
        <dbReference type="ChEBI" id="CHEBI:15377"/>
        <dbReference type="ChEBI" id="CHEBI:15378"/>
        <dbReference type="ChEBI" id="CHEBI:29108"/>
        <dbReference type="ChEBI" id="CHEBI:30616"/>
        <dbReference type="ChEBI" id="CHEBI:43474"/>
        <dbReference type="ChEBI" id="CHEBI:456216"/>
        <dbReference type="EC" id="7.2.2.10"/>
    </reaction>
</comment>
<dbReference type="SFLD" id="SFLDG00002">
    <property type="entry name" value="C1.7:_P-type_atpase_like"/>
    <property type="match status" value="1"/>
</dbReference>
<dbReference type="PROSITE" id="PS00154">
    <property type="entry name" value="ATPASE_E1_E2"/>
    <property type="match status" value="1"/>
</dbReference>
<evidence type="ECO:0000256" key="7">
    <source>
        <dbReference type="ARBA" id="ARBA00022692"/>
    </source>
</evidence>
<keyword evidence="14 18" id="KW-1133">Transmembrane helix</keyword>
<keyword evidence="8" id="KW-0479">Metal-binding</keyword>
<feature type="transmembrane region" description="Helical" evidence="18">
    <location>
        <begin position="722"/>
        <end position="743"/>
    </location>
</feature>
<evidence type="ECO:0000256" key="15">
    <source>
        <dbReference type="ARBA" id="ARBA00023065"/>
    </source>
</evidence>
<comment type="similarity">
    <text evidence="2">Belongs to the cation transport ATPase (P-type) (TC 3.A.3) family. Type IIA subfamily.</text>
</comment>
<dbReference type="PANTHER" id="PTHR42861">
    <property type="entry name" value="CALCIUM-TRANSPORTING ATPASE"/>
    <property type="match status" value="1"/>
</dbReference>
<dbReference type="InterPro" id="IPR023214">
    <property type="entry name" value="HAD_sf"/>
</dbReference>
<comment type="caution">
    <text evidence="20">The sequence shown here is derived from an EMBL/GenBank/DDBJ whole genome shotgun (WGS) entry which is preliminary data.</text>
</comment>
<keyword evidence="21" id="KW-1185">Reference proteome</keyword>
<dbReference type="Pfam" id="PF00690">
    <property type="entry name" value="Cation_ATPase_N"/>
    <property type="match status" value="1"/>
</dbReference>
<dbReference type="Gene3D" id="2.70.150.10">
    <property type="entry name" value="Calcium-transporting ATPase, cytoplasmic transduction domain A"/>
    <property type="match status" value="1"/>
</dbReference>
<dbReference type="SUPFAM" id="SSF81653">
    <property type="entry name" value="Calcium ATPase, transduction domain A"/>
    <property type="match status" value="1"/>
</dbReference>
<evidence type="ECO:0000256" key="1">
    <source>
        <dbReference type="ARBA" id="ARBA00004651"/>
    </source>
</evidence>
<feature type="domain" description="Cation-transporting P-type ATPase N-terminal" evidence="19">
    <location>
        <begin position="17"/>
        <end position="91"/>
    </location>
</feature>
<proteinExistence type="inferred from homology"/>
<feature type="transmembrane region" description="Helical" evidence="18">
    <location>
        <begin position="826"/>
        <end position="844"/>
    </location>
</feature>
<keyword evidence="6" id="KW-0109">Calcium transport</keyword>
<feature type="transmembrane region" description="Helical" evidence="18">
    <location>
        <begin position="864"/>
        <end position="883"/>
    </location>
</feature>
<dbReference type="Gene3D" id="3.40.50.1000">
    <property type="entry name" value="HAD superfamily/HAD-like"/>
    <property type="match status" value="1"/>
</dbReference>
<dbReference type="GO" id="GO:0005886">
    <property type="term" value="C:plasma membrane"/>
    <property type="evidence" value="ECO:0007669"/>
    <property type="project" value="UniProtKB-SubCell"/>
</dbReference>
<dbReference type="InterPro" id="IPR006413">
    <property type="entry name" value="P-type_ATPase_IIA_PMR1"/>
</dbReference>
<feature type="transmembrane region" description="Helical" evidence="18">
    <location>
        <begin position="749"/>
        <end position="771"/>
    </location>
</feature>
<dbReference type="InterPro" id="IPR023299">
    <property type="entry name" value="ATPase_P-typ_cyto_dom_N"/>
</dbReference>
<dbReference type="SUPFAM" id="SSF56784">
    <property type="entry name" value="HAD-like"/>
    <property type="match status" value="1"/>
</dbReference>